<feature type="transmembrane region" description="Helical" evidence="1">
    <location>
        <begin position="262"/>
        <end position="283"/>
    </location>
</feature>
<evidence type="ECO:0000313" key="3">
    <source>
        <dbReference type="Proteomes" id="UP000032076"/>
    </source>
</evidence>
<evidence type="ECO:0000313" key="2">
    <source>
        <dbReference type="EMBL" id="KIO73564.1"/>
    </source>
</evidence>
<dbReference type="EMBL" id="JXLU01000030">
    <property type="protein sequence ID" value="KIO73564.1"/>
    <property type="molecule type" value="Genomic_DNA"/>
</dbReference>
<keyword evidence="1" id="KW-1133">Transmembrane helix</keyword>
<feature type="transmembrane region" description="Helical" evidence="1">
    <location>
        <begin position="193"/>
        <end position="214"/>
    </location>
</feature>
<comment type="caution">
    <text evidence="2">The sequence shown here is derived from an EMBL/GenBank/DDBJ whole genome shotgun (WGS) entry which is preliminary data.</text>
</comment>
<feature type="transmembrane region" description="Helical" evidence="1">
    <location>
        <begin position="98"/>
        <end position="114"/>
    </location>
</feature>
<dbReference type="KEGG" id="bthv:CQJ30_16900"/>
<keyword evidence="1" id="KW-0472">Membrane</keyword>
<accession>A0ABD4A9C1</accession>
<dbReference type="InterPro" id="IPR006938">
    <property type="entry name" value="DUF624"/>
</dbReference>
<feature type="transmembrane region" description="Helical" evidence="1">
    <location>
        <begin position="235"/>
        <end position="256"/>
    </location>
</feature>
<evidence type="ECO:0008006" key="4">
    <source>
        <dbReference type="Google" id="ProtNLM"/>
    </source>
</evidence>
<keyword evidence="1" id="KW-0812">Transmembrane</keyword>
<feature type="transmembrane region" description="Helical" evidence="1">
    <location>
        <begin position="162"/>
        <end position="187"/>
    </location>
</feature>
<sequence length="287" mass="33471">MKKYSPAVRNVDMIISHIFNLLIKLSYDMTSNVLLLIRKIKLLKNFISKIKKEHKKFFSKDSFSYIIKNGKRFRKFLCIVTFLYTVKGKRLMLKSAKIVNFIYMVFCLHIQWLLHVVKGFIIAGIFPSTAAVYAVIRDLLLKKEIDSLSYTFSNYYSHNFKVANILGWLFFAFSGAVILNFMYIPYYPESIRIFMYGMIVFLAVILMVAWFYLFPSVVHFDFPVHIYIIGSLKTGFSSLFGLLLHIMTICIFVITLLKFPAIYFFFGITPLAFAQMSISLYGFNKVL</sequence>
<feature type="transmembrane region" description="Helical" evidence="1">
    <location>
        <begin position="120"/>
        <end position="141"/>
    </location>
</feature>
<reference evidence="2 3" key="1">
    <citation type="submission" date="2015-01" db="EMBL/GenBank/DDBJ databases">
        <title>Draft Genome Sequences of Four Bacillus thermoamylovorans Strains, Isolated From Food Products.</title>
        <authorList>
            <person name="Krawcyk A.O."/>
            <person name="Berendsen E.M."/>
            <person name="Eijlander R.T."/>
            <person name="de Jong A."/>
            <person name="Wells-Bennik M."/>
            <person name="Kuipers O.P."/>
        </authorList>
    </citation>
    <scope>NUCLEOTIDE SEQUENCE [LARGE SCALE GENOMIC DNA]</scope>
    <source>
        <strain evidence="2 3">B4167</strain>
    </source>
</reference>
<organism evidence="2 3">
    <name type="scientific">Caldibacillus thermoamylovorans</name>
    <dbReference type="NCBI Taxonomy" id="35841"/>
    <lineage>
        <taxon>Bacteria</taxon>
        <taxon>Bacillati</taxon>
        <taxon>Bacillota</taxon>
        <taxon>Bacilli</taxon>
        <taxon>Bacillales</taxon>
        <taxon>Bacillaceae</taxon>
        <taxon>Caldibacillus</taxon>
    </lineage>
</organism>
<dbReference type="Proteomes" id="UP000032076">
    <property type="component" value="Unassembled WGS sequence"/>
</dbReference>
<proteinExistence type="predicted"/>
<name>A0ABD4A9C1_9BACI</name>
<gene>
    <name evidence="2" type="ORF">B4167_1981</name>
</gene>
<protein>
    <recommendedName>
        <fullName evidence="4">DUF624 domain-containing protein</fullName>
    </recommendedName>
</protein>
<dbReference type="AlphaFoldDB" id="A0ABD4A9C1"/>
<evidence type="ECO:0000256" key="1">
    <source>
        <dbReference type="SAM" id="Phobius"/>
    </source>
</evidence>
<dbReference type="Pfam" id="PF04854">
    <property type="entry name" value="DUF624"/>
    <property type="match status" value="1"/>
</dbReference>
<feature type="transmembrane region" description="Helical" evidence="1">
    <location>
        <begin position="14"/>
        <end position="37"/>
    </location>
</feature>